<dbReference type="EMBL" id="JACJVN010000100">
    <property type="protein sequence ID" value="MBB6679713.1"/>
    <property type="molecule type" value="Genomic_DNA"/>
</dbReference>
<accession>A0A841TE60</accession>
<proteinExistence type="predicted"/>
<feature type="domain" description="AB hydrolase-1" evidence="1">
    <location>
        <begin position="54"/>
        <end position="277"/>
    </location>
</feature>
<dbReference type="InterPro" id="IPR000073">
    <property type="entry name" value="AB_hydrolase_1"/>
</dbReference>
<dbReference type="GO" id="GO:0016787">
    <property type="term" value="F:hydrolase activity"/>
    <property type="evidence" value="ECO:0007669"/>
    <property type="project" value="UniProtKB-KW"/>
</dbReference>
<gene>
    <name evidence="2" type="ORF">H4Q31_20730</name>
</gene>
<dbReference type="Gene3D" id="3.40.50.1820">
    <property type="entry name" value="alpha/beta hydrolase"/>
    <property type="match status" value="1"/>
</dbReference>
<dbReference type="Proteomes" id="UP000574133">
    <property type="component" value="Unassembled WGS sequence"/>
</dbReference>
<dbReference type="AlphaFoldDB" id="A0A841TE60"/>
<dbReference type="PANTHER" id="PTHR43798">
    <property type="entry name" value="MONOACYLGLYCEROL LIPASE"/>
    <property type="match status" value="1"/>
</dbReference>
<dbReference type="PRINTS" id="PR00111">
    <property type="entry name" value="ABHYDROLASE"/>
</dbReference>
<reference evidence="2 3" key="1">
    <citation type="submission" date="2020-08" db="EMBL/GenBank/DDBJ databases">
        <title>Cohnella phylogeny.</title>
        <authorList>
            <person name="Dunlap C."/>
        </authorList>
    </citation>
    <scope>NUCLEOTIDE SEQUENCE [LARGE SCALE GENOMIC DNA]</scope>
    <source>
        <strain evidence="2 3">DSM 103658</strain>
    </source>
</reference>
<dbReference type="Pfam" id="PF12697">
    <property type="entry name" value="Abhydrolase_6"/>
    <property type="match status" value="1"/>
</dbReference>
<keyword evidence="3" id="KW-1185">Reference proteome</keyword>
<sequence>MKRMYRSDRDRQRYLAAYEAAMGLWPIPYEERSAETSHGRTHVIVAGPEDAPPLVLFHGMGASSTMWYPNVAELAKRFRLYAVDSLGDFGRSEPMRPLKTKQDCVEWIKELFDALRLGSPFIAGHSMGGWLAAEFAAAYPERCQSLVLLAPVATLARVRIKFFIKMYPALLLRSRGRIAGLLQWCHAPGNEPHPIMKEQFIRGFQGGIFWLRAVPAVLGAAERARLPRTMVIVGEEEVIYDGGEVIRAASSSGIAAALIPNASHCLTSEQPERVNAAIIRFLAPVLIPNPLP</sequence>
<organism evidence="2 3">
    <name type="scientific">Cohnella lubricantis</name>
    <dbReference type="NCBI Taxonomy" id="2163172"/>
    <lineage>
        <taxon>Bacteria</taxon>
        <taxon>Bacillati</taxon>
        <taxon>Bacillota</taxon>
        <taxon>Bacilli</taxon>
        <taxon>Bacillales</taxon>
        <taxon>Paenibacillaceae</taxon>
        <taxon>Cohnella</taxon>
    </lineage>
</organism>
<name>A0A841TE60_9BACL</name>
<evidence type="ECO:0000259" key="1">
    <source>
        <dbReference type="Pfam" id="PF12697"/>
    </source>
</evidence>
<evidence type="ECO:0000313" key="2">
    <source>
        <dbReference type="EMBL" id="MBB6679713.1"/>
    </source>
</evidence>
<dbReference type="RefSeq" id="WP_185180970.1">
    <property type="nucleotide sequence ID" value="NZ_CBCSEP010000022.1"/>
</dbReference>
<comment type="caution">
    <text evidence="2">The sequence shown here is derived from an EMBL/GenBank/DDBJ whole genome shotgun (WGS) entry which is preliminary data.</text>
</comment>
<dbReference type="InterPro" id="IPR050266">
    <property type="entry name" value="AB_hydrolase_sf"/>
</dbReference>
<evidence type="ECO:0000313" key="3">
    <source>
        <dbReference type="Proteomes" id="UP000574133"/>
    </source>
</evidence>
<dbReference type="InterPro" id="IPR029058">
    <property type="entry name" value="AB_hydrolase_fold"/>
</dbReference>
<keyword evidence="2" id="KW-0378">Hydrolase</keyword>
<protein>
    <submittedName>
        <fullName evidence="2">Alpha/beta hydrolase</fullName>
    </submittedName>
</protein>
<dbReference type="SUPFAM" id="SSF53474">
    <property type="entry name" value="alpha/beta-Hydrolases"/>
    <property type="match status" value="1"/>
</dbReference>